<evidence type="ECO:0000256" key="3">
    <source>
        <dbReference type="ARBA" id="ARBA00022475"/>
    </source>
</evidence>
<dbReference type="Pfam" id="PF00893">
    <property type="entry name" value="Multi_Drug_Res"/>
    <property type="match status" value="1"/>
</dbReference>
<evidence type="ECO:0000256" key="6">
    <source>
        <dbReference type="ARBA" id="ARBA00023136"/>
    </source>
</evidence>
<keyword evidence="5 8" id="KW-1133">Transmembrane helix</keyword>
<dbReference type="SUPFAM" id="SSF103481">
    <property type="entry name" value="Multidrug resistance efflux transporter EmrE"/>
    <property type="match status" value="1"/>
</dbReference>
<keyword evidence="10" id="KW-1185">Reference proteome</keyword>
<dbReference type="EMBL" id="VOIR01000015">
    <property type="protein sequence ID" value="KAA6432132.1"/>
    <property type="molecule type" value="Genomic_DNA"/>
</dbReference>
<dbReference type="OrthoDB" id="21828at2"/>
<feature type="transmembrane region" description="Helical" evidence="8">
    <location>
        <begin position="31"/>
        <end position="50"/>
    </location>
</feature>
<proteinExistence type="inferred from homology"/>
<dbReference type="InterPro" id="IPR045324">
    <property type="entry name" value="Small_multidrug_res"/>
</dbReference>
<dbReference type="PANTHER" id="PTHR30561:SF0">
    <property type="entry name" value="GUANIDINIUM EXPORTER"/>
    <property type="match status" value="1"/>
</dbReference>
<keyword evidence="3" id="KW-1003">Cell membrane</keyword>
<comment type="caution">
    <text evidence="9">The sequence shown here is derived from an EMBL/GenBank/DDBJ whole genome shotgun (WGS) entry which is preliminary data.</text>
</comment>
<dbReference type="AlphaFoldDB" id="A0A5M8QCG7"/>
<comment type="subcellular location">
    <subcellularLocation>
        <location evidence="1 7">Cell membrane</location>
        <topology evidence="1 7">Multi-pass membrane protein</topology>
    </subcellularLocation>
</comment>
<dbReference type="PANTHER" id="PTHR30561">
    <property type="entry name" value="SMR FAMILY PROTON-DEPENDENT DRUG EFFLUX TRANSPORTER SUGE"/>
    <property type="match status" value="1"/>
</dbReference>
<dbReference type="GO" id="GO:0022857">
    <property type="term" value="F:transmembrane transporter activity"/>
    <property type="evidence" value="ECO:0007669"/>
    <property type="project" value="InterPro"/>
</dbReference>
<evidence type="ECO:0000256" key="1">
    <source>
        <dbReference type="ARBA" id="ARBA00004651"/>
    </source>
</evidence>
<comment type="similarity">
    <text evidence="7">Belongs to the drug/metabolite transporter (DMT) superfamily. Small multidrug resistance (SMR) (TC 2.A.7.1) family.</text>
</comment>
<dbReference type="Gene3D" id="1.10.3730.20">
    <property type="match status" value="1"/>
</dbReference>
<feature type="transmembrane region" description="Helical" evidence="8">
    <location>
        <begin position="57"/>
        <end position="80"/>
    </location>
</feature>
<evidence type="ECO:0000256" key="8">
    <source>
        <dbReference type="SAM" id="Phobius"/>
    </source>
</evidence>
<gene>
    <name evidence="9" type="ORF">FQ330_10165</name>
</gene>
<dbReference type="GO" id="GO:0005886">
    <property type="term" value="C:plasma membrane"/>
    <property type="evidence" value="ECO:0007669"/>
    <property type="project" value="UniProtKB-SubCell"/>
</dbReference>
<dbReference type="InterPro" id="IPR037185">
    <property type="entry name" value="EmrE-like"/>
</dbReference>
<protein>
    <submittedName>
        <fullName evidence="9">Multidrug efflux SMR transporter</fullName>
    </submittedName>
</protein>
<keyword evidence="4 7" id="KW-0812">Transmembrane</keyword>
<feature type="transmembrane region" description="Helical" evidence="8">
    <location>
        <begin position="86"/>
        <end position="106"/>
    </location>
</feature>
<evidence type="ECO:0000256" key="7">
    <source>
        <dbReference type="RuleBase" id="RU003942"/>
    </source>
</evidence>
<name>A0A5M8QCG7_9MICO</name>
<organism evidence="9 10">
    <name type="scientific">Agrococcus sediminis</name>
    <dbReference type="NCBI Taxonomy" id="2599924"/>
    <lineage>
        <taxon>Bacteria</taxon>
        <taxon>Bacillati</taxon>
        <taxon>Actinomycetota</taxon>
        <taxon>Actinomycetes</taxon>
        <taxon>Micrococcales</taxon>
        <taxon>Microbacteriaceae</taxon>
        <taxon>Agrococcus</taxon>
    </lineage>
</organism>
<evidence type="ECO:0000256" key="5">
    <source>
        <dbReference type="ARBA" id="ARBA00022989"/>
    </source>
</evidence>
<keyword evidence="6 8" id="KW-0472">Membrane</keyword>
<accession>A0A5M8QCG7</accession>
<evidence type="ECO:0000313" key="10">
    <source>
        <dbReference type="Proteomes" id="UP000323221"/>
    </source>
</evidence>
<dbReference type="Proteomes" id="UP000323221">
    <property type="component" value="Unassembled WGS sequence"/>
</dbReference>
<keyword evidence="2" id="KW-0813">Transport</keyword>
<evidence type="ECO:0000256" key="4">
    <source>
        <dbReference type="ARBA" id="ARBA00022692"/>
    </source>
</evidence>
<dbReference type="RefSeq" id="WP_146357267.1">
    <property type="nucleotide sequence ID" value="NZ_VOIR01000015.1"/>
</dbReference>
<evidence type="ECO:0000256" key="2">
    <source>
        <dbReference type="ARBA" id="ARBA00022448"/>
    </source>
</evidence>
<evidence type="ECO:0000313" key="9">
    <source>
        <dbReference type="EMBL" id="KAA6432132.1"/>
    </source>
</evidence>
<reference evidence="9 10" key="1">
    <citation type="submission" date="2019-08" db="EMBL/GenBank/DDBJ databases">
        <title>Agrococcus lahaulensis sp. nov., isolated from a cold desert of the Indian Himalayas.</title>
        <authorList>
            <person name="Qu J.H."/>
        </authorList>
    </citation>
    <scope>NUCLEOTIDE SEQUENCE [LARGE SCALE GENOMIC DNA]</scope>
    <source>
        <strain evidence="9 10">NS18</strain>
    </source>
</reference>
<dbReference type="InterPro" id="IPR000390">
    <property type="entry name" value="Small_drug/metabolite_transptr"/>
</dbReference>
<sequence length="126" mass="12858">MRPRTGWAVLLGSAVLEAVWATAMGESEGFSRPIPTLVFAVAAIASFIGLERAVQTLPLATGYAVWTGVGGALTVLWAIATGAQPWSPLTLLFLAGILVAVAGLALTERPHAAPASPDRPAASDPA</sequence>